<dbReference type="PANTHER" id="PTHR11472">
    <property type="entry name" value="DNA REPAIR DEAD HELICASE RAD3/XP-D SUBFAMILY MEMBER"/>
    <property type="match status" value="1"/>
</dbReference>
<accession>A0A8J6TNQ2</accession>
<dbReference type="GO" id="GO:0003678">
    <property type="term" value="F:DNA helicase activity"/>
    <property type="evidence" value="ECO:0007669"/>
    <property type="project" value="TreeGrafter"/>
</dbReference>
<evidence type="ECO:0000313" key="7">
    <source>
        <dbReference type="Proteomes" id="UP000654401"/>
    </source>
</evidence>
<evidence type="ECO:0000256" key="1">
    <source>
        <dbReference type="ARBA" id="ARBA00022741"/>
    </source>
</evidence>
<dbReference type="InterPro" id="IPR027417">
    <property type="entry name" value="P-loop_NTPase"/>
</dbReference>
<evidence type="ECO:0000256" key="3">
    <source>
        <dbReference type="ARBA" id="ARBA00022840"/>
    </source>
</evidence>
<evidence type="ECO:0000256" key="4">
    <source>
        <dbReference type="ARBA" id="ARBA00038058"/>
    </source>
</evidence>
<dbReference type="GO" id="GO:0003676">
    <property type="term" value="F:nucleic acid binding"/>
    <property type="evidence" value="ECO:0007669"/>
    <property type="project" value="InterPro"/>
</dbReference>
<proteinExistence type="inferred from homology"/>
<comment type="similarity">
    <text evidence="4">Belongs to the helicase family. DinG subfamily.</text>
</comment>
<keyword evidence="3" id="KW-0067">ATP-binding</keyword>
<dbReference type="PANTHER" id="PTHR11472:SF34">
    <property type="entry name" value="REGULATOR OF TELOMERE ELONGATION HELICASE 1"/>
    <property type="match status" value="1"/>
</dbReference>
<protein>
    <submittedName>
        <fullName evidence="6">ATP-dependent DNA helicase</fullName>
    </submittedName>
</protein>
<evidence type="ECO:0000313" key="6">
    <source>
        <dbReference type="EMBL" id="MBC8520109.1"/>
    </source>
</evidence>
<dbReference type="AlphaFoldDB" id="A0A8J6TNQ2"/>
<dbReference type="Proteomes" id="UP000654401">
    <property type="component" value="Unassembled WGS sequence"/>
</dbReference>
<dbReference type="InterPro" id="IPR011545">
    <property type="entry name" value="DEAD/DEAH_box_helicase_dom"/>
</dbReference>
<dbReference type="SUPFAM" id="SSF52540">
    <property type="entry name" value="P-loop containing nucleoside triphosphate hydrolases"/>
    <property type="match status" value="1"/>
</dbReference>
<evidence type="ECO:0000259" key="5">
    <source>
        <dbReference type="PROSITE" id="PS51193"/>
    </source>
</evidence>
<keyword evidence="2" id="KW-0378">Hydrolase</keyword>
<feature type="domain" description="Helicase ATP-binding" evidence="5">
    <location>
        <begin position="1"/>
        <end position="248"/>
    </location>
</feature>
<name>A0A8J6TNQ2_9GAMM</name>
<dbReference type="Gene3D" id="3.40.50.300">
    <property type="entry name" value="P-loop containing nucleotide triphosphate hydrolases"/>
    <property type="match status" value="2"/>
</dbReference>
<gene>
    <name evidence="6" type="ORF">H8D24_06865</name>
</gene>
<dbReference type="EMBL" id="JACNFK010000034">
    <property type="protein sequence ID" value="MBC8520109.1"/>
    <property type="molecule type" value="Genomic_DNA"/>
</dbReference>
<evidence type="ECO:0000256" key="2">
    <source>
        <dbReference type="ARBA" id="ARBA00022801"/>
    </source>
</evidence>
<keyword evidence="1" id="KW-0547">Nucleotide-binding</keyword>
<sequence>MEMADAVDAAIGEEKVLVAEAGTGTGKTYAYLVPALLSGKRIIISTGTKNLQDQLYHRDLPTVRKILGASSITALLKGRSNYLCIHRLNLTEDQGRFYSRRESAKFMKIRRWAMETVSGDISEMSDVEEGDLLWPRVTSTADNCLGQECPEWDECHVANARRRAQEADLVVVNHHLFFADMALRDEGFGELLPGANAVIFDEAHQLAETATSFFGERISHRQLQELAEDTVAEYLTDAPDHKPLQQCADDLKKAVADFRLIMGDRIGRYPWAQLSAKPEFHDEAEALQQAIRQIAVELEKVADRGKGLEGCAQRGKELLDGFIRLTGVAPAGQIHWMELRKNGFSIHHTPLEISETFQSHMAARNCGWIFTSATMTVGESFDHFLREFGIDEAETFHWESPFDFQNQSLFFHPQGLPQPNSPDYGERMMEAVLPVIEASQGRTFLLFTSHRALRYAAEYLRERDIEFPLLVQGEAPRSRLIDRFRRLGNALLLGASSFWEGVDVRGEALSCVIIDKFPFASPGDPVLQAKIDALNSDGRNAFMELQLPRAVIALRQGAGRLIRDVEDRGVFVVCDPRLLKKSYGHTFLNSLPDMARTRDIEDVREFFGREHREAAA</sequence>
<dbReference type="GO" id="GO:0016818">
    <property type="term" value="F:hydrolase activity, acting on acid anhydrides, in phosphorus-containing anhydrides"/>
    <property type="evidence" value="ECO:0007669"/>
    <property type="project" value="InterPro"/>
</dbReference>
<dbReference type="InterPro" id="IPR014013">
    <property type="entry name" value="Helic_SF1/SF2_ATP-bd_DinG/Rad3"/>
</dbReference>
<dbReference type="GO" id="GO:0006281">
    <property type="term" value="P:DNA repair"/>
    <property type="evidence" value="ECO:0007669"/>
    <property type="project" value="TreeGrafter"/>
</dbReference>
<dbReference type="SMART" id="SM00491">
    <property type="entry name" value="HELICc2"/>
    <property type="match status" value="1"/>
</dbReference>
<comment type="caution">
    <text evidence="6">The sequence shown here is derived from an EMBL/GenBank/DDBJ whole genome shotgun (WGS) entry which is preliminary data.</text>
</comment>
<dbReference type="InterPro" id="IPR045028">
    <property type="entry name" value="DinG/Rad3-like"/>
</dbReference>
<dbReference type="Pfam" id="PF00270">
    <property type="entry name" value="DEAD"/>
    <property type="match status" value="1"/>
</dbReference>
<dbReference type="PROSITE" id="PS51193">
    <property type="entry name" value="HELICASE_ATP_BIND_2"/>
    <property type="match status" value="1"/>
</dbReference>
<organism evidence="6 7">
    <name type="scientific">Candidatus Thiopontia autotrophica</name>
    <dbReference type="NCBI Taxonomy" id="2841688"/>
    <lineage>
        <taxon>Bacteria</taxon>
        <taxon>Pseudomonadati</taxon>
        <taxon>Pseudomonadota</taxon>
        <taxon>Gammaproteobacteria</taxon>
        <taxon>Candidatus Thiopontia</taxon>
    </lineage>
</organism>
<dbReference type="InterPro" id="IPR006555">
    <property type="entry name" value="ATP-dep_Helicase_C"/>
</dbReference>
<reference evidence="6 7" key="1">
    <citation type="submission" date="2020-08" db="EMBL/GenBank/DDBJ databases">
        <title>Bridging the membrane lipid divide: bacteria of the FCB group superphylum have the potential to synthesize archaeal ether lipids.</title>
        <authorList>
            <person name="Villanueva L."/>
            <person name="Von Meijenfeldt F.A.B."/>
            <person name="Westbye A.B."/>
            <person name="Yadav S."/>
            <person name="Hopmans E.C."/>
            <person name="Dutilh B.E."/>
            <person name="Sinninghe Damste J.S."/>
        </authorList>
    </citation>
    <scope>NUCLEOTIDE SEQUENCE [LARGE SCALE GENOMIC DNA]</scope>
    <source>
        <strain evidence="6">NIOZ-UU100</strain>
    </source>
</reference>
<dbReference type="Pfam" id="PF13307">
    <property type="entry name" value="Helicase_C_2"/>
    <property type="match status" value="1"/>
</dbReference>
<dbReference type="GO" id="GO:0005524">
    <property type="term" value="F:ATP binding"/>
    <property type="evidence" value="ECO:0007669"/>
    <property type="project" value="UniProtKB-KW"/>
</dbReference>
<keyword evidence="6" id="KW-0347">Helicase</keyword>